<dbReference type="PANTHER" id="PTHR24421:SF56">
    <property type="entry name" value="OXYGEN SENSOR HISTIDINE KINASE RESPONSE REGULATOR DOST"/>
    <property type="match status" value="1"/>
</dbReference>
<comment type="caution">
    <text evidence="6">The sequence shown here is derived from an EMBL/GenBank/DDBJ whole genome shotgun (WGS) entry which is preliminary data.</text>
</comment>
<feature type="compositionally biased region" description="Low complexity" evidence="4">
    <location>
        <begin position="1"/>
        <end position="49"/>
    </location>
</feature>
<dbReference type="InterPro" id="IPR029016">
    <property type="entry name" value="GAF-like_dom_sf"/>
</dbReference>
<dbReference type="SUPFAM" id="SSF55874">
    <property type="entry name" value="ATPase domain of HSP90 chaperone/DNA topoisomerase II/histidine kinase"/>
    <property type="match status" value="1"/>
</dbReference>
<keyword evidence="2" id="KW-0418">Kinase</keyword>
<keyword evidence="3" id="KW-0902">Two-component regulatory system</keyword>
<evidence type="ECO:0000313" key="7">
    <source>
        <dbReference type="Proteomes" id="UP000240739"/>
    </source>
</evidence>
<protein>
    <recommendedName>
        <fullName evidence="5">GAF domain-containing protein</fullName>
    </recommendedName>
</protein>
<evidence type="ECO:0000256" key="2">
    <source>
        <dbReference type="ARBA" id="ARBA00022777"/>
    </source>
</evidence>
<dbReference type="GO" id="GO:0016301">
    <property type="term" value="F:kinase activity"/>
    <property type="evidence" value="ECO:0007669"/>
    <property type="project" value="UniProtKB-KW"/>
</dbReference>
<dbReference type="CDD" id="cd16917">
    <property type="entry name" value="HATPase_UhpB-NarQ-NarX-like"/>
    <property type="match status" value="1"/>
</dbReference>
<dbReference type="InterPro" id="IPR003018">
    <property type="entry name" value="GAF"/>
</dbReference>
<feature type="domain" description="GAF" evidence="5">
    <location>
        <begin position="87"/>
        <end position="233"/>
    </location>
</feature>
<evidence type="ECO:0000313" key="6">
    <source>
        <dbReference type="EMBL" id="PTL54370.1"/>
    </source>
</evidence>
<evidence type="ECO:0000256" key="1">
    <source>
        <dbReference type="ARBA" id="ARBA00022679"/>
    </source>
</evidence>
<dbReference type="AlphaFoldDB" id="A0A2T4UBX6"/>
<dbReference type="Gene3D" id="3.30.450.40">
    <property type="match status" value="1"/>
</dbReference>
<sequence>MPDVAGVGRQQRGPVGRGHAPHGTAGRGAPARRGSPPFGGSTGARTGPPGTAGGGAAAMMGDVTSTPTVDALHQMVSLLADVEHVSPGAPFYDRLAEAACRMAGMHRAIIFLYDDEERRVRSVGAHGIEASAFADLQVTARTVPIALRALSDDAVVEAGPQVERDIPPELVERFNAEHVACSPMSAGGKWFGVVLVDRKDPHPLQAQEREALFLLGKLAALAAAARLATRQQEQTRRLAERIDLARDVHDHAIQRLFGVSLALAGDGPLDAEDRARCAAEVETALQELRDVVQRPLARVTRPDAPGFQDELGRLVAREAGPAVTVEQDGPVPAALDALAASVLREAVRNVRKHARASTVVVRVGAHGDAFRLEVVNDGVPDATPTVPSTGLGLRLAAFEALGAGGLVEFGRAEESTWRVRLTAPLPS</sequence>
<dbReference type="InterPro" id="IPR050482">
    <property type="entry name" value="Sensor_HK_TwoCompSys"/>
</dbReference>
<evidence type="ECO:0000256" key="3">
    <source>
        <dbReference type="ARBA" id="ARBA00023012"/>
    </source>
</evidence>
<evidence type="ECO:0000259" key="5">
    <source>
        <dbReference type="SMART" id="SM00065"/>
    </source>
</evidence>
<keyword evidence="1" id="KW-0808">Transferase</keyword>
<name>A0A2T4UBX6_9ACTN</name>
<dbReference type="EMBL" id="PYYB01000005">
    <property type="protein sequence ID" value="PTL54370.1"/>
    <property type="molecule type" value="Genomic_DNA"/>
</dbReference>
<gene>
    <name evidence="6" type="ORF">C7Y72_21795</name>
</gene>
<dbReference type="Proteomes" id="UP000240739">
    <property type="component" value="Unassembled WGS sequence"/>
</dbReference>
<dbReference type="GO" id="GO:0000160">
    <property type="term" value="P:phosphorelay signal transduction system"/>
    <property type="evidence" value="ECO:0007669"/>
    <property type="project" value="UniProtKB-KW"/>
</dbReference>
<dbReference type="InterPro" id="IPR036890">
    <property type="entry name" value="HATPase_C_sf"/>
</dbReference>
<dbReference type="Pfam" id="PF01590">
    <property type="entry name" value="GAF"/>
    <property type="match status" value="1"/>
</dbReference>
<accession>A0A2T4UBX6</accession>
<dbReference type="SMART" id="SM00065">
    <property type="entry name" value="GAF"/>
    <property type="match status" value="1"/>
</dbReference>
<dbReference type="Gene3D" id="3.30.565.10">
    <property type="entry name" value="Histidine kinase-like ATPase, C-terminal domain"/>
    <property type="match status" value="1"/>
</dbReference>
<dbReference type="PANTHER" id="PTHR24421">
    <property type="entry name" value="NITRATE/NITRITE SENSOR PROTEIN NARX-RELATED"/>
    <property type="match status" value="1"/>
</dbReference>
<dbReference type="Gene3D" id="1.20.5.1930">
    <property type="match status" value="1"/>
</dbReference>
<dbReference type="SUPFAM" id="SSF55781">
    <property type="entry name" value="GAF domain-like"/>
    <property type="match status" value="1"/>
</dbReference>
<evidence type="ECO:0000256" key="4">
    <source>
        <dbReference type="SAM" id="MobiDB-lite"/>
    </source>
</evidence>
<keyword evidence="7" id="KW-1185">Reference proteome</keyword>
<feature type="region of interest" description="Disordered" evidence="4">
    <location>
        <begin position="1"/>
        <end position="57"/>
    </location>
</feature>
<reference evidence="6 7" key="1">
    <citation type="submission" date="2018-03" db="EMBL/GenBank/DDBJ databases">
        <title>Aquarubrobacter algicola gen. nov., sp. nov., a novel actinobacterium isolated from shallow eutrophic lake during the end of cyanobacterial harmful algal blooms.</title>
        <authorList>
            <person name="Chun S.J."/>
        </authorList>
    </citation>
    <scope>NUCLEOTIDE SEQUENCE [LARGE SCALE GENOMIC DNA]</scope>
    <source>
        <strain evidence="6 7">Seoho-28</strain>
    </source>
</reference>
<proteinExistence type="predicted"/>
<organism evidence="6 7">
    <name type="scientific">Paraconexibacter algicola</name>
    <dbReference type="NCBI Taxonomy" id="2133960"/>
    <lineage>
        <taxon>Bacteria</taxon>
        <taxon>Bacillati</taxon>
        <taxon>Actinomycetota</taxon>
        <taxon>Thermoleophilia</taxon>
        <taxon>Solirubrobacterales</taxon>
        <taxon>Paraconexibacteraceae</taxon>
        <taxon>Paraconexibacter</taxon>
    </lineage>
</organism>